<dbReference type="Proteomes" id="UP001530315">
    <property type="component" value="Unassembled WGS sequence"/>
</dbReference>
<name>A0ABD3QI24_9STRA</name>
<gene>
    <name evidence="1" type="ORF">ACHAW5_005669</name>
</gene>
<reference evidence="1 2" key="1">
    <citation type="submission" date="2024-10" db="EMBL/GenBank/DDBJ databases">
        <title>Updated reference genomes for cyclostephanoid diatoms.</title>
        <authorList>
            <person name="Roberts W.R."/>
            <person name="Alverson A.J."/>
        </authorList>
    </citation>
    <scope>NUCLEOTIDE SEQUENCE [LARGE SCALE GENOMIC DNA]</scope>
    <source>
        <strain evidence="1 2">AJA276-08</strain>
    </source>
</reference>
<evidence type="ECO:0000313" key="1">
    <source>
        <dbReference type="EMBL" id="KAL3800090.1"/>
    </source>
</evidence>
<proteinExistence type="predicted"/>
<dbReference type="EMBL" id="JALLAZ020000228">
    <property type="protein sequence ID" value="KAL3800090.1"/>
    <property type="molecule type" value="Genomic_DNA"/>
</dbReference>
<dbReference type="AlphaFoldDB" id="A0ABD3QI24"/>
<keyword evidence="2" id="KW-1185">Reference proteome</keyword>
<comment type="caution">
    <text evidence="1">The sequence shown here is derived from an EMBL/GenBank/DDBJ whole genome shotgun (WGS) entry which is preliminary data.</text>
</comment>
<evidence type="ECO:0000313" key="2">
    <source>
        <dbReference type="Proteomes" id="UP001530315"/>
    </source>
</evidence>
<accession>A0ABD3QI24</accession>
<sequence>MQKSMFQMKKIIAGLLAFVFILALTNLGTSFASAILAKDTMTNNGQLVDKNTNEAVATASAVNDYAVGKDEGDNMRALQVACTGIVEDTTNGGVCDTSATTTSGTTTMPADKAQAMLKDCLTNKFVNLKTTSGVTVTTAMICGPSVCTSGSTFTCPGNSGCAGNTRPTYGALCIQGSPNKCIVQVAPTNPKLYTLHVQKSTGTTATEDLSQ</sequence>
<protein>
    <submittedName>
        <fullName evidence="1">Uncharacterized protein</fullName>
    </submittedName>
</protein>
<organism evidence="1 2">
    <name type="scientific">Stephanodiscus triporus</name>
    <dbReference type="NCBI Taxonomy" id="2934178"/>
    <lineage>
        <taxon>Eukaryota</taxon>
        <taxon>Sar</taxon>
        <taxon>Stramenopiles</taxon>
        <taxon>Ochrophyta</taxon>
        <taxon>Bacillariophyta</taxon>
        <taxon>Coscinodiscophyceae</taxon>
        <taxon>Thalassiosirophycidae</taxon>
        <taxon>Stephanodiscales</taxon>
        <taxon>Stephanodiscaceae</taxon>
        <taxon>Stephanodiscus</taxon>
    </lineage>
</organism>